<name>A0ABU2LS45_9ACTN</name>
<protein>
    <recommendedName>
        <fullName evidence="4">DUF58 domain-containing protein</fullName>
    </recommendedName>
</protein>
<keyword evidence="1" id="KW-0812">Transmembrane</keyword>
<keyword evidence="3" id="KW-1185">Reference proteome</keyword>
<gene>
    <name evidence="2" type="ORF">RNC47_18960</name>
</gene>
<accession>A0ABU2LS45</accession>
<organism evidence="2 3">
    <name type="scientific">Streptomyces millisiae</name>
    <dbReference type="NCBI Taxonomy" id="3075542"/>
    <lineage>
        <taxon>Bacteria</taxon>
        <taxon>Bacillati</taxon>
        <taxon>Actinomycetota</taxon>
        <taxon>Actinomycetes</taxon>
        <taxon>Kitasatosporales</taxon>
        <taxon>Streptomycetaceae</taxon>
        <taxon>Streptomyces</taxon>
    </lineage>
</organism>
<sequence>MPDYDDPAWRPLPVRPAALRWLLLLPLTLVFLPLWWVVWIALAACCYGVATVVQLVVYVLPRTEDGAIRVLDATLGRVPFIPRWCVTPVALVREGDSAYYRARVDRYLARKTRRVETSHGLQRDLDLGVHYFRGAGAGYVLRGASEQGWDLHPVLRSHPRRRLRLRHSGRL</sequence>
<dbReference type="RefSeq" id="WP_311600297.1">
    <property type="nucleotide sequence ID" value="NZ_JAVREM010000024.1"/>
</dbReference>
<evidence type="ECO:0000313" key="3">
    <source>
        <dbReference type="Proteomes" id="UP001183420"/>
    </source>
</evidence>
<feature type="transmembrane region" description="Helical" evidence="1">
    <location>
        <begin position="38"/>
        <end position="60"/>
    </location>
</feature>
<dbReference type="Proteomes" id="UP001183420">
    <property type="component" value="Unassembled WGS sequence"/>
</dbReference>
<proteinExistence type="predicted"/>
<dbReference type="EMBL" id="JAVREM010000024">
    <property type="protein sequence ID" value="MDT0320421.1"/>
    <property type="molecule type" value="Genomic_DNA"/>
</dbReference>
<keyword evidence="1" id="KW-0472">Membrane</keyword>
<evidence type="ECO:0000313" key="2">
    <source>
        <dbReference type="EMBL" id="MDT0320421.1"/>
    </source>
</evidence>
<evidence type="ECO:0008006" key="4">
    <source>
        <dbReference type="Google" id="ProtNLM"/>
    </source>
</evidence>
<keyword evidence="1" id="KW-1133">Transmembrane helix</keyword>
<evidence type="ECO:0000256" key="1">
    <source>
        <dbReference type="SAM" id="Phobius"/>
    </source>
</evidence>
<reference evidence="3" key="1">
    <citation type="submission" date="2023-07" db="EMBL/GenBank/DDBJ databases">
        <title>30 novel species of actinomycetes from the DSMZ collection.</title>
        <authorList>
            <person name="Nouioui I."/>
        </authorList>
    </citation>
    <scope>NUCLEOTIDE SEQUENCE [LARGE SCALE GENOMIC DNA]</scope>
    <source>
        <strain evidence="3">DSM 44918</strain>
    </source>
</reference>
<comment type="caution">
    <text evidence="2">The sequence shown here is derived from an EMBL/GenBank/DDBJ whole genome shotgun (WGS) entry which is preliminary data.</text>
</comment>